<feature type="domain" description="AB hydrolase-1" evidence="1">
    <location>
        <begin position="32"/>
        <end position="271"/>
    </location>
</feature>
<dbReference type="HOGENOM" id="CLU_020336_7_1_7"/>
<gene>
    <name evidence="2" type="ordered locus">Arnit_1176</name>
</gene>
<dbReference type="PANTHER" id="PTHR43798:SF33">
    <property type="entry name" value="HYDROLASE, PUTATIVE (AFU_ORTHOLOGUE AFUA_2G14860)-RELATED"/>
    <property type="match status" value="1"/>
</dbReference>
<dbReference type="RefSeq" id="WP_013134980.1">
    <property type="nucleotide sequence ID" value="NC_014166.1"/>
</dbReference>
<dbReference type="GO" id="GO:0047372">
    <property type="term" value="F:monoacylglycerol lipase activity"/>
    <property type="evidence" value="ECO:0007669"/>
    <property type="project" value="TreeGrafter"/>
</dbReference>
<protein>
    <submittedName>
        <fullName evidence="2">Alpha/beta hydrolase fold protein</fullName>
    </submittedName>
</protein>
<dbReference type="Pfam" id="PF00561">
    <property type="entry name" value="Abhydrolase_1"/>
    <property type="match status" value="1"/>
</dbReference>
<dbReference type="STRING" id="572480.Arnit_1176"/>
<proteinExistence type="predicted"/>
<evidence type="ECO:0000259" key="1">
    <source>
        <dbReference type="Pfam" id="PF00561"/>
    </source>
</evidence>
<dbReference type="Proteomes" id="UP000000939">
    <property type="component" value="Chromosome"/>
</dbReference>
<dbReference type="AlphaFoldDB" id="D5V407"/>
<keyword evidence="2" id="KW-0378">Hydrolase</keyword>
<name>D5V407_ARCNC</name>
<keyword evidence="3" id="KW-1185">Reference proteome</keyword>
<evidence type="ECO:0000313" key="3">
    <source>
        <dbReference type="Proteomes" id="UP000000939"/>
    </source>
</evidence>
<dbReference type="SUPFAM" id="SSF53474">
    <property type="entry name" value="alpha/beta-Hydrolases"/>
    <property type="match status" value="1"/>
</dbReference>
<dbReference type="PRINTS" id="PR00412">
    <property type="entry name" value="EPOXHYDRLASE"/>
</dbReference>
<dbReference type="InterPro" id="IPR050266">
    <property type="entry name" value="AB_hydrolase_sf"/>
</dbReference>
<dbReference type="EMBL" id="CP001999">
    <property type="protein sequence ID" value="ADG92835.1"/>
    <property type="molecule type" value="Genomic_DNA"/>
</dbReference>
<dbReference type="InterPro" id="IPR000073">
    <property type="entry name" value="AB_hydrolase_1"/>
</dbReference>
<dbReference type="InterPro" id="IPR029058">
    <property type="entry name" value="AB_hydrolase_fold"/>
</dbReference>
<dbReference type="eggNOG" id="COG0596">
    <property type="taxonomic scope" value="Bacteria"/>
</dbReference>
<dbReference type="PANTHER" id="PTHR43798">
    <property type="entry name" value="MONOACYLGLYCEROL LIPASE"/>
    <property type="match status" value="1"/>
</dbReference>
<dbReference type="GO" id="GO:0046464">
    <property type="term" value="P:acylglycerol catabolic process"/>
    <property type="evidence" value="ECO:0007669"/>
    <property type="project" value="TreeGrafter"/>
</dbReference>
<dbReference type="OrthoDB" id="5338718at2"/>
<dbReference type="InterPro" id="IPR000639">
    <property type="entry name" value="Epox_hydrolase-like"/>
</dbReference>
<dbReference type="Gene3D" id="3.40.50.1820">
    <property type="entry name" value="alpha/beta hydrolase"/>
    <property type="match status" value="1"/>
</dbReference>
<sequence length="290" mass="33534">MPNTTIYKFLNEKKLILDEIEIAYHQEGEGEVIILLHGWPQTSYMWRKVIPILSKNFRVIALDLPGLGNSSDTLNYDTKNIATIINDFRSKLGIKKFHLIGHDIGAWVATSYSLFFEEYLNSLVIIDAGIPGLIPDDLFKLENANKVWQFYFHSLDSIPEFLTKGKEKEYISWYFEKKSYIKNSIKEEDIENYYLSYIKPNKMKNGFEYYRYFEKSALQNKKQTSKTSTKILAIGGEFAVSEQVGIAMKKISNNVLSSVIKECGHYVPEEKAEELCEIINSFILSELKKL</sequence>
<reference evidence="2 3" key="1">
    <citation type="journal article" date="2010" name="Stand. Genomic Sci.">
        <title>Complete genome sequence of Arcobacter nitrofigilis type strain (CI).</title>
        <authorList>
            <person name="Pati A."/>
            <person name="Gronow S."/>
            <person name="Lapidus A."/>
            <person name="Copeland A."/>
            <person name="Glavina Del Rio T."/>
            <person name="Nolan M."/>
            <person name="Lucas S."/>
            <person name="Tice H."/>
            <person name="Cheng J.F."/>
            <person name="Han C."/>
            <person name="Chertkov O."/>
            <person name="Bruce D."/>
            <person name="Tapia R."/>
            <person name="Goodwin L."/>
            <person name="Pitluck S."/>
            <person name="Liolios K."/>
            <person name="Ivanova N."/>
            <person name="Mavromatis K."/>
            <person name="Chen A."/>
            <person name="Palaniappan K."/>
            <person name="Land M."/>
            <person name="Hauser L."/>
            <person name="Chang Y.J."/>
            <person name="Jeffries C.D."/>
            <person name="Detter J.C."/>
            <person name="Rohde M."/>
            <person name="Goker M."/>
            <person name="Bristow J."/>
            <person name="Eisen J.A."/>
            <person name="Markowitz V."/>
            <person name="Hugenholtz P."/>
            <person name="Klenk H.P."/>
            <person name="Kyrpides N.C."/>
        </authorList>
    </citation>
    <scope>NUCLEOTIDE SEQUENCE [LARGE SCALE GENOMIC DNA]</scope>
    <source>
        <strain evidence="3">ATCC 33309 / DSM 7299 / CCUG 15893 / LMG 7604 / NCTC 12251 / CI</strain>
    </source>
</reference>
<evidence type="ECO:0000313" key="2">
    <source>
        <dbReference type="EMBL" id="ADG92835.1"/>
    </source>
</evidence>
<dbReference type="GO" id="GO:0016020">
    <property type="term" value="C:membrane"/>
    <property type="evidence" value="ECO:0007669"/>
    <property type="project" value="TreeGrafter"/>
</dbReference>
<organism evidence="2 3">
    <name type="scientific">Arcobacter nitrofigilis (strain ATCC 33309 / DSM 7299 / CCUG 15893 / LMG 7604 / NCTC 12251 / CI)</name>
    <name type="common">Campylobacter nitrofigilis</name>
    <dbReference type="NCBI Taxonomy" id="572480"/>
    <lineage>
        <taxon>Bacteria</taxon>
        <taxon>Pseudomonadati</taxon>
        <taxon>Campylobacterota</taxon>
        <taxon>Epsilonproteobacteria</taxon>
        <taxon>Campylobacterales</taxon>
        <taxon>Arcobacteraceae</taxon>
        <taxon>Arcobacter</taxon>
    </lineage>
</organism>
<dbReference type="KEGG" id="ant:Arnit_1176"/>
<accession>D5V407</accession>